<evidence type="ECO:0008006" key="4">
    <source>
        <dbReference type="Google" id="ProtNLM"/>
    </source>
</evidence>
<dbReference type="PANTHER" id="PTHR21963:SF1">
    <property type="entry name" value="SPERM-ASSOCIATED ANTIGEN 17"/>
    <property type="match status" value="1"/>
</dbReference>
<gene>
    <name evidence="2" type="ORF">BDK51DRAFT_27329</name>
</gene>
<dbReference type="InterPro" id="IPR013783">
    <property type="entry name" value="Ig-like_fold"/>
</dbReference>
<dbReference type="GO" id="GO:1990716">
    <property type="term" value="C:axonemal central apparatus"/>
    <property type="evidence" value="ECO:0007669"/>
    <property type="project" value="TreeGrafter"/>
</dbReference>
<dbReference type="Pfam" id="PF14874">
    <property type="entry name" value="PapD-like"/>
    <property type="match status" value="1"/>
</dbReference>
<keyword evidence="3" id="KW-1185">Reference proteome</keyword>
<feature type="compositionally biased region" description="Polar residues" evidence="1">
    <location>
        <begin position="121"/>
        <end position="138"/>
    </location>
</feature>
<dbReference type="PANTHER" id="PTHR21963">
    <property type="entry name" value="PF6"/>
    <property type="match status" value="1"/>
</dbReference>
<dbReference type="InterPro" id="IPR026173">
    <property type="entry name" value="SPAG17"/>
</dbReference>
<protein>
    <recommendedName>
        <fullName evidence="4">PapD-like protein</fullName>
    </recommendedName>
</protein>
<proteinExistence type="predicted"/>
<dbReference type="Proteomes" id="UP000269721">
    <property type="component" value="Unassembled WGS sequence"/>
</dbReference>
<organism evidence="2 3">
    <name type="scientific">Blyttiomyces helicus</name>
    <dbReference type="NCBI Taxonomy" id="388810"/>
    <lineage>
        <taxon>Eukaryota</taxon>
        <taxon>Fungi</taxon>
        <taxon>Fungi incertae sedis</taxon>
        <taxon>Chytridiomycota</taxon>
        <taxon>Chytridiomycota incertae sedis</taxon>
        <taxon>Chytridiomycetes</taxon>
        <taxon>Chytridiomycetes incertae sedis</taxon>
        <taxon>Blyttiomyces</taxon>
    </lineage>
</organism>
<evidence type="ECO:0000313" key="2">
    <source>
        <dbReference type="EMBL" id="RKO87776.1"/>
    </source>
</evidence>
<name>A0A4P9WBU0_9FUNG</name>
<reference evidence="3" key="1">
    <citation type="journal article" date="2018" name="Nat. Microbiol.">
        <title>Leveraging single-cell genomics to expand the fungal tree of life.</title>
        <authorList>
            <person name="Ahrendt S.R."/>
            <person name="Quandt C.A."/>
            <person name="Ciobanu D."/>
            <person name="Clum A."/>
            <person name="Salamov A."/>
            <person name="Andreopoulos B."/>
            <person name="Cheng J.F."/>
            <person name="Woyke T."/>
            <person name="Pelin A."/>
            <person name="Henrissat B."/>
            <person name="Reynolds N.K."/>
            <person name="Benny G.L."/>
            <person name="Smith M.E."/>
            <person name="James T.Y."/>
            <person name="Grigoriev I.V."/>
        </authorList>
    </citation>
    <scope>NUCLEOTIDE SEQUENCE [LARGE SCALE GENOMIC DNA]</scope>
</reference>
<feature type="region of interest" description="Disordered" evidence="1">
    <location>
        <begin position="64"/>
        <end position="174"/>
    </location>
</feature>
<evidence type="ECO:0000256" key="1">
    <source>
        <dbReference type="SAM" id="MobiDB-lite"/>
    </source>
</evidence>
<dbReference type="EMBL" id="KZ997164">
    <property type="protein sequence ID" value="RKO87776.1"/>
    <property type="molecule type" value="Genomic_DNA"/>
</dbReference>
<dbReference type="GO" id="GO:1904158">
    <property type="term" value="P:axonemal central apparatus assembly"/>
    <property type="evidence" value="ECO:0007669"/>
    <property type="project" value="TreeGrafter"/>
</dbReference>
<dbReference type="AlphaFoldDB" id="A0A4P9WBU0"/>
<dbReference type="Gene3D" id="2.60.40.10">
    <property type="entry name" value="Immunoglobulins"/>
    <property type="match status" value="1"/>
</dbReference>
<feature type="compositionally biased region" description="Basic and acidic residues" evidence="1">
    <location>
        <begin position="106"/>
        <end position="120"/>
    </location>
</feature>
<accession>A0A4P9WBU0</accession>
<sequence length="328" mass="36012">MSRTRLHQGPVPKYFESPEGKAFLKDHVHKTVPKVHKGVEEKLGGSIPLDQQQQTEVVNLQPRLENVGPPDMRSHSARSSVALRRQPSGTISNPPSPPLRPSRTITPDRFDTGGDQRSAERSPSMTPKPPSLQTTTSVLVKPTRHNARTHTLSGKPRGRPVPLPKSIQGARPGAIPNTKFRDVEAGSMRKLATASVATGAKAAEGWVFSTFEVHPPSCRFGEVKEGGIYRITLTLTNAGNDSTRFRIKCGPNFTVKYKPGLVAPGIPVKLHVEFRASSDGGERREVVEEIRIYTQAEILHVPINAVVVRNDLYDTEAKPLRKNVHLVV</sequence>
<dbReference type="OrthoDB" id="10257153at2759"/>
<evidence type="ECO:0000313" key="3">
    <source>
        <dbReference type="Proteomes" id="UP000269721"/>
    </source>
</evidence>